<name>A0AAW0GBA4_9APHY</name>
<dbReference type="EMBL" id="JASBNA010000010">
    <property type="protein sequence ID" value="KAK7688594.1"/>
    <property type="molecule type" value="Genomic_DNA"/>
</dbReference>
<keyword evidence="2" id="KW-1185">Reference proteome</keyword>
<reference evidence="1 2" key="1">
    <citation type="submission" date="2022-09" db="EMBL/GenBank/DDBJ databases">
        <authorList>
            <person name="Palmer J.M."/>
        </authorList>
    </citation>
    <scope>NUCLEOTIDE SEQUENCE [LARGE SCALE GENOMIC DNA]</scope>
    <source>
        <strain evidence="1 2">DSM 7382</strain>
    </source>
</reference>
<evidence type="ECO:0000313" key="2">
    <source>
        <dbReference type="Proteomes" id="UP001385951"/>
    </source>
</evidence>
<dbReference type="Proteomes" id="UP001385951">
    <property type="component" value="Unassembled WGS sequence"/>
</dbReference>
<evidence type="ECO:0000313" key="1">
    <source>
        <dbReference type="EMBL" id="KAK7688594.1"/>
    </source>
</evidence>
<sequence length="116" mass="13015">MTFRERIVWSRNLEATQAKYCEKHSGWVISDIMVYSGASIFTDQEIKISLVPSHGGKSQPPSSRRVDNILLCPPYVAFEENIDGTTEHVVSRSFQIEDLRGGHEEGSGVKGTRLTF</sequence>
<gene>
    <name evidence="1" type="ORF">QCA50_008132</name>
</gene>
<dbReference type="AlphaFoldDB" id="A0AAW0GBA4"/>
<proteinExistence type="predicted"/>
<comment type="caution">
    <text evidence="1">The sequence shown here is derived from an EMBL/GenBank/DDBJ whole genome shotgun (WGS) entry which is preliminary data.</text>
</comment>
<organism evidence="1 2">
    <name type="scientific">Cerrena zonata</name>
    <dbReference type="NCBI Taxonomy" id="2478898"/>
    <lineage>
        <taxon>Eukaryota</taxon>
        <taxon>Fungi</taxon>
        <taxon>Dikarya</taxon>
        <taxon>Basidiomycota</taxon>
        <taxon>Agaricomycotina</taxon>
        <taxon>Agaricomycetes</taxon>
        <taxon>Polyporales</taxon>
        <taxon>Cerrenaceae</taxon>
        <taxon>Cerrena</taxon>
    </lineage>
</organism>
<accession>A0AAW0GBA4</accession>
<protein>
    <submittedName>
        <fullName evidence="1">Uncharacterized protein</fullName>
    </submittedName>
</protein>